<proteinExistence type="predicted"/>
<keyword evidence="3" id="KW-1185">Reference proteome</keyword>
<gene>
    <name evidence="2" type="ORF">NA2_15359</name>
</gene>
<reference evidence="2 3" key="1">
    <citation type="journal article" date="2012" name="J. Bacteriol.">
        <title>Genome Sequence of Nitratireductor pacificus Type Strain pht-3B.</title>
        <authorList>
            <person name="Lai Q."/>
            <person name="Li G."/>
            <person name="Shao Z."/>
        </authorList>
    </citation>
    <scope>NUCLEOTIDE SEQUENCE [LARGE SCALE GENOMIC DNA]</scope>
    <source>
        <strain evidence="3">pht-3B</strain>
    </source>
</reference>
<evidence type="ECO:0000313" key="3">
    <source>
        <dbReference type="Proteomes" id="UP000006786"/>
    </source>
</evidence>
<dbReference type="eggNOG" id="ENOG5032ZF0">
    <property type="taxonomic scope" value="Bacteria"/>
</dbReference>
<dbReference type="EMBL" id="AMRM01000018">
    <property type="protein sequence ID" value="EKF17858.1"/>
    <property type="molecule type" value="Genomic_DNA"/>
</dbReference>
<protein>
    <submittedName>
        <fullName evidence="2">Uncharacterized protein</fullName>
    </submittedName>
</protein>
<dbReference type="RefSeq" id="WP_008597944.1">
    <property type="nucleotide sequence ID" value="NZ_AMRM01000018.1"/>
</dbReference>
<dbReference type="Proteomes" id="UP000006786">
    <property type="component" value="Unassembled WGS sequence"/>
</dbReference>
<organism evidence="2 3">
    <name type="scientific">Nitratireductor pacificus pht-3B</name>
    <dbReference type="NCBI Taxonomy" id="391937"/>
    <lineage>
        <taxon>Bacteria</taxon>
        <taxon>Pseudomonadati</taxon>
        <taxon>Pseudomonadota</taxon>
        <taxon>Alphaproteobacteria</taxon>
        <taxon>Hyphomicrobiales</taxon>
        <taxon>Phyllobacteriaceae</taxon>
        <taxon>Nitratireductor</taxon>
    </lineage>
</organism>
<keyword evidence="1" id="KW-1133">Transmembrane helix</keyword>
<keyword evidence="1" id="KW-0472">Membrane</keyword>
<accession>K2N0T2</accession>
<name>K2N0T2_9HYPH</name>
<dbReference type="OrthoDB" id="6883592at2"/>
<keyword evidence="1" id="KW-0812">Transmembrane</keyword>
<evidence type="ECO:0000313" key="2">
    <source>
        <dbReference type="EMBL" id="EKF17858.1"/>
    </source>
</evidence>
<dbReference type="AlphaFoldDB" id="K2N0T2"/>
<evidence type="ECO:0000256" key="1">
    <source>
        <dbReference type="SAM" id="Phobius"/>
    </source>
</evidence>
<feature type="transmembrane region" description="Helical" evidence="1">
    <location>
        <begin position="12"/>
        <end position="35"/>
    </location>
</feature>
<sequence length="210" mass="24016">MEWLKELARDDFGKTVLTVSGTLFVTAFGVFIGGAKDIALDWWKRRRLVKYQAMLIATTLEQFISDCIDLIYDPTFEDEEGVVHGTVPNPSIVWSPEIDWPSIPSDLMYRCLLLPAQAKSAAESADFIAEQVSGPPDYSEYFEELELRFSDVGLRAFHILKRLIESYGVHWQNGYTVDPQVTFQDTIDRIRASKKRQLEQQNGGEPKYKD</sequence>
<comment type="caution">
    <text evidence="2">The sequence shown here is derived from an EMBL/GenBank/DDBJ whole genome shotgun (WGS) entry which is preliminary data.</text>
</comment>